<gene>
    <name evidence="3" type="ORF">LOTGIDRAFT_108154</name>
</gene>
<reference evidence="3 4" key="1">
    <citation type="journal article" date="2013" name="Nature">
        <title>Insights into bilaterian evolution from three spiralian genomes.</title>
        <authorList>
            <person name="Simakov O."/>
            <person name="Marletaz F."/>
            <person name="Cho S.J."/>
            <person name="Edsinger-Gonzales E."/>
            <person name="Havlak P."/>
            <person name="Hellsten U."/>
            <person name="Kuo D.H."/>
            <person name="Larsson T."/>
            <person name="Lv J."/>
            <person name="Arendt D."/>
            <person name="Savage R."/>
            <person name="Osoegawa K."/>
            <person name="de Jong P."/>
            <person name="Grimwood J."/>
            <person name="Chapman J.A."/>
            <person name="Shapiro H."/>
            <person name="Aerts A."/>
            <person name="Otillar R.P."/>
            <person name="Terry A.Y."/>
            <person name="Boore J.L."/>
            <person name="Grigoriev I.V."/>
            <person name="Lindberg D.R."/>
            <person name="Seaver E.C."/>
            <person name="Weisblat D.A."/>
            <person name="Putnam N.H."/>
            <person name="Rokhsar D.S."/>
        </authorList>
    </citation>
    <scope>NUCLEOTIDE SEQUENCE [LARGE SCALE GENOMIC DNA]</scope>
</reference>
<dbReference type="OrthoDB" id="340681at2759"/>
<evidence type="ECO:0000313" key="4">
    <source>
        <dbReference type="Proteomes" id="UP000030746"/>
    </source>
</evidence>
<feature type="domain" description="DNA-directed RNA polymerase III subunit RPC5 C-terminal" evidence="2">
    <location>
        <begin position="488"/>
        <end position="676"/>
    </location>
</feature>
<evidence type="ECO:0000259" key="2">
    <source>
        <dbReference type="Pfam" id="PF19725"/>
    </source>
</evidence>
<dbReference type="STRING" id="225164.V3ZT47"/>
<dbReference type="PANTHER" id="PTHR12069:SF0">
    <property type="entry name" value="DNA-DIRECTED RNA POLYMERASE III SUBUNIT RPC5"/>
    <property type="match status" value="1"/>
</dbReference>
<feature type="compositionally biased region" description="Basic and acidic residues" evidence="1">
    <location>
        <begin position="478"/>
        <end position="493"/>
    </location>
</feature>
<dbReference type="GO" id="GO:0005666">
    <property type="term" value="C:RNA polymerase III complex"/>
    <property type="evidence" value="ECO:0007669"/>
    <property type="project" value="TreeGrafter"/>
</dbReference>
<dbReference type="KEGG" id="lgi:LOTGIDRAFT_108154"/>
<dbReference type="RefSeq" id="XP_009065199.1">
    <property type="nucleotide sequence ID" value="XM_009066951.1"/>
</dbReference>
<accession>V3ZT47</accession>
<organism evidence="3 4">
    <name type="scientific">Lottia gigantea</name>
    <name type="common">Giant owl limpet</name>
    <dbReference type="NCBI Taxonomy" id="225164"/>
    <lineage>
        <taxon>Eukaryota</taxon>
        <taxon>Metazoa</taxon>
        <taxon>Spiralia</taxon>
        <taxon>Lophotrochozoa</taxon>
        <taxon>Mollusca</taxon>
        <taxon>Gastropoda</taxon>
        <taxon>Patellogastropoda</taxon>
        <taxon>Lottioidea</taxon>
        <taxon>Lottiidae</taxon>
        <taxon>Lottia</taxon>
    </lineage>
</organism>
<feature type="region of interest" description="Disordered" evidence="1">
    <location>
        <begin position="434"/>
        <end position="516"/>
    </location>
</feature>
<dbReference type="InterPro" id="IPR045576">
    <property type="entry name" value="RPC5_C"/>
</dbReference>
<evidence type="ECO:0000256" key="1">
    <source>
        <dbReference type="SAM" id="MobiDB-lite"/>
    </source>
</evidence>
<dbReference type="Pfam" id="PF19725">
    <property type="entry name" value="RPC5_C"/>
    <property type="match status" value="1"/>
</dbReference>
<dbReference type="GeneID" id="20230310"/>
<dbReference type="Proteomes" id="UP000030746">
    <property type="component" value="Unassembled WGS sequence"/>
</dbReference>
<sequence length="680" mass="77814">MKILFQVNVYLSKSLADNLYLLQYPVRTASLSYDEVEHVSTKVKPQQKKVEMHLSMNTRSSNYSRSKGEQIALNVDGGVENPSECVYASDKMDKQVLRSTACSTSAKRYAVGLLKDNEVHITPLSSINQMKPVFDYLDRADVKAKNRLSSLQTDESSQDETEEEVKPVTVKFARPENDITKARRLASYKYQLSQLETERWIPVLYHHKDDDQSAANRLSLIASKNDDISEFHLHSKDYLNSLIPPEKSEEKERPEMPTNVLSLSQLRTLPLADQIKSLLINVKVMRFSQLLSLLDPGTDPTSVLRPLQVFALLVQGCWVVKSEILYPKEACSPVSGISSEYLCRGRDYIMWKFTHSRYVIRKDISSVIKLPAEDVKEQLEQMSTVKAIKGWEFLYEYDYEFCDKYNDILQRQKMLWDARYQTLSKAFKIPKELEKKSKATDGHSPVCNSPDKSKRRKSSPRTRTPSAMSTSDVSDMETDTHHSRQNSESDHNIDSVQEPMDTSEIKHVTSNGPMKKVKTNCDNGLIDDKKLTLEIISFLRDLLNKKKIFSLSELKGCFENKILQCPSGHVFLSSNINDQLLIDNIVTSGGKQLNNQWPPKTKADVLFAQITAGDMFDKMRMLLLELFENSFRVKIGAVRNHFQEELQDEVSEVTCKKLLKEYCISRGGFWYLKETLPTDS</sequence>
<dbReference type="GO" id="GO:0042797">
    <property type="term" value="P:tRNA transcription by RNA polymerase III"/>
    <property type="evidence" value="ECO:0007669"/>
    <property type="project" value="TreeGrafter"/>
</dbReference>
<dbReference type="InterPro" id="IPR006886">
    <property type="entry name" value="RNA_pol_III_Rpc5"/>
</dbReference>
<proteinExistence type="predicted"/>
<dbReference type="CTD" id="20230310"/>
<dbReference type="AlphaFoldDB" id="V3ZT47"/>
<dbReference type="Pfam" id="PF04801">
    <property type="entry name" value="RPC5"/>
    <property type="match status" value="1"/>
</dbReference>
<dbReference type="PANTHER" id="PTHR12069">
    <property type="entry name" value="DNA-DIRECTED RNA POLYMERASES III 80 KDA POLYPEPTIDE RNA POLYMERASE III SUBUNIT 5"/>
    <property type="match status" value="1"/>
</dbReference>
<dbReference type="EMBL" id="KB203566">
    <property type="protein sequence ID" value="ESO84071.1"/>
    <property type="molecule type" value="Genomic_DNA"/>
</dbReference>
<name>V3ZT47_LOTGI</name>
<evidence type="ECO:0000313" key="3">
    <source>
        <dbReference type="EMBL" id="ESO84071.1"/>
    </source>
</evidence>
<keyword evidence="4" id="KW-1185">Reference proteome</keyword>
<dbReference type="HOGENOM" id="CLU_021012_1_1_1"/>
<protein>
    <recommendedName>
        <fullName evidence="2">DNA-directed RNA polymerase III subunit RPC5 C-terminal domain-containing protein</fullName>
    </recommendedName>
</protein>
<dbReference type="OMA" id="KSTCSPH"/>